<dbReference type="VEuPathDB" id="TrichDB:TVAGG3_0250220"/>
<dbReference type="VEuPathDB" id="TrichDB:TVAG_415960"/>
<dbReference type="SMART" id="SM00176">
    <property type="entry name" value="RAN"/>
    <property type="match status" value="1"/>
</dbReference>
<dbReference type="Proteomes" id="UP000001542">
    <property type="component" value="Unassembled WGS sequence"/>
</dbReference>
<dbReference type="PROSITE" id="PS51421">
    <property type="entry name" value="RAS"/>
    <property type="match status" value="1"/>
</dbReference>
<gene>
    <name evidence="2" type="ORF">TVAG_415960</name>
</gene>
<dbReference type="SMART" id="SM00174">
    <property type="entry name" value="RHO"/>
    <property type="match status" value="1"/>
</dbReference>
<dbReference type="RefSeq" id="XP_001303146.1">
    <property type="nucleotide sequence ID" value="XM_001303145.1"/>
</dbReference>
<dbReference type="InterPro" id="IPR005225">
    <property type="entry name" value="Small_GTP-bd"/>
</dbReference>
<dbReference type="SMR" id="A2FXZ3"/>
<dbReference type="STRING" id="5722.A2FXZ3"/>
<dbReference type="GO" id="GO:0006891">
    <property type="term" value="P:intra-Golgi vesicle-mediated transport"/>
    <property type="evidence" value="ECO:0000318"/>
    <property type="project" value="GO_Central"/>
</dbReference>
<dbReference type="SMART" id="SM00173">
    <property type="entry name" value="RAS"/>
    <property type="match status" value="1"/>
</dbReference>
<dbReference type="AlphaFoldDB" id="A2FXZ3"/>
<keyword evidence="3" id="KW-1185">Reference proteome</keyword>
<dbReference type="FunFam" id="3.40.50.300:FF:000808">
    <property type="entry name" value="Small GTP-binding protein, putative"/>
    <property type="match status" value="1"/>
</dbReference>
<dbReference type="GO" id="GO:0003924">
    <property type="term" value="F:GTPase activity"/>
    <property type="evidence" value="ECO:0000318"/>
    <property type="project" value="GO_Central"/>
</dbReference>
<reference evidence="2" key="1">
    <citation type="submission" date="2006-10" db="EMBL/GenBank/DDBJ databases">
        <authorList>
            <person name="Amadeo P."/>
            <person name="Zhao Q."/>
            <person name="Wortman J."/>
            <person name="Fraser-Liggett C."/>
            <person name="Carlton J."/>
        </authorList>
    </citation>
    <scope>NUCLEOTIDE SEQUENCE</scope>
    <source>
        <strain evidence="2">G3</strain>
    </source>
</reference>
<dbReference type="InterPro" id="IPR027417">
    <property type="entry name" value="P-loop_NTPase"/>
</dbReference>
<dbReference type="SMART" id="SM00175">
    <property type="entry name" value="RAB"/>
    <property type="match status" value="1"/>
</dbReference>
<dbReference type="GO" id="GO:0006886">
    <property type="term" value="P:intracellular protein transport"/>
    <property type="evidence" value="ECO:0000318"/>
    <property type="project" value="GO_Central"/>
</dbReference>
<proteinExistence type="predicted"/>
<evidence type="ECO:0000256" key="1">
    <source>
        <dbReference type="ARBA" id="ARBA00022741"/>
    </source>
</evidence>
<dbReference type="PRINTS" id="PR00449">
    <property type="entry name" value="RASTRNSFRMNG"/>
</dbReference>
<dbReference type="InParanoid" id="A2FXZ3"/>
<dbReference type="KEGG" id="tva:4747896"/>
<evidence type="ECO:0000313" key="2">
    <source>
        <dbReference type="EMBL" id="EAX90216.1"/>
    </source>
</evidence>
<reference evidence="2" key="2">
    <citation type="journal article" date="2007" name="Science">
        <title>Draft genome sequence of the sexually transmitted pathogen Trichomonas vaginalis.</title>
        <authorList>
            <person name="Carlton J.M."/>
            <person name="Hirt R.P."/>
            <person name="Silva J.C."/>
            <person name="Delcher A.L."/>
            <person name="Schatz M."/>
            <person name="Zhao Q."/>
            <person name="Wortman J.R."/>
            <person name="Bidwell S.L."/>
            <person name="Alsmark U.C.M."/>
            <person name="Besteiro S."/>
            <person name="Sicheritz-Ponten T."/>
            <person name="Noel C.J."/>
            <person name="Dacks J.B."/>
            <person name="Foster P.G."/>
            <person name="Simillion C."/>
            <person name="Van de Peer Y."/>
            <person name="Miranda-Saavedra D."/>
            <person name="Barton G.J."/>
            <person name="Westrop G.D."/>
            <person name="Mueller S."/>
            <person name="Dessi D."/>
            <person name="Fiori P.L."/>
            <person name="Ren Q."/>
            <person name="Paulsen I."/>
            <person name="Zhang H."/>
            <person name="Bastida-Corcuera F.D."/>
            <person name="Simoes-Barbosa A."/>
            <person name="Brown M.T."/>
            <person name="Hayes R.D."/>
            <person name="Mukherjee M."/>
            <person name="Okumura C.Y."/>
            <person name="Schneider R."/>
            <person name="Smith A.J."/>
            <person name="Vanacova S."/>
            <person name="Villalvazo M."/>
            <person name="Haas B.J."/>
            <person name="Pertea M."/>
            <person name="Feldblyum T.V."/>
            <person name="Utterback T.R."/>
            <person name="Shu C.L."/>
            <person name="Osoegawa K."/>
            <person name="de Jong P.J."/>
            <person name="Hrdy I."/>
            <person name="Horvathova L."/>
            <person name="Zubacova Z."/>
            <person name="Dolezal P."/>
            <person name="Malik S.B."/>
            <person name="Logsdon J.M. Jr."/>
            <person name="Henze K."/>
            <person name="Gupta A."/>
            <person name="Wang C.C."/>
            <person name="Dunne R.L."/>
            <person name="Upcroft J.A."/>
            <person name="Upcroft P."/>
            <person name="White O."/>
            <person name="Salzberg S.L."/>
            <person name="Tang P."/>
            <person name="Chiu C.-H."/>
            <person name="Lee Y.-S."/>
            <person name="Embley T.M."/>
            <person name="Coombs G.H."/>
            <person name="Mottram J.C."/>
            <person name="Tachezy J."/>
            <person name="Fraser-Liggett C.M."/>
            <person name="Johnson P.J."/>
        </authorList>
    </citation>
    <scope>NUCLEOTIDE SEQUENCE [LARGE SCALE GENOMIC DNA]</scope>
    <source>
        <strain evidence="2">G3</strain>
    </source>
</reference>
<dbReference type="Gene3D" id="3.40.50.300">
    <property type="entry name" value="P-loop containing nucleotide triphosphate hydrolases"/>
    <property type="match status" value="1"/>
</dbReference>
<dbReference type="CDD" id="cd00154">
    <property type="entry name" value="Rab"/>
    <property type="match status" value="1"/>
</dbReference>
<sequence>MSSEAGNVPHFKVVLLGNSGTGKTSIINRWVTNQFSPITKSTIGSNHSRKRVEISEGLVDLFVWDTAGQEEFQALMPLYARNSSLAIIVCAINDSVSFDAIPKWIENVSNACDPCPPMILAINKIDLSESAVNTMEEVNNKYGDQFIGIFMVSALSGEGVENLFYSTASEVFKNGKKLEADTQLKNREANSGGCC</sequence>
<keyword evidence="1" id="KW-0547">Nucleotide-binding</keyword>
<protein>
    <submittedName>
        <fullName evidence="2">Small GTP-binding protein, putative</fullName>
    </submittedName>
</protein>
<dbReference type="Pfam" id="PF00071">
    <property type="entry name" value="Ras"/>
    <property type="match status" value="1"/>
</dbReference>
<dbReference type="SUPFAM" id="SSF52540">
    <property type="entry name" value="P-loop containing nucleoside triphosphate hydrolases"/>
    <property type="match status" value="1"/>
</dbReference>
<accession>A2FXZ3</accession>
<dbReference type="GO" id="GO:0042147">
    <property type="term" value="P:retrograde transport, endosome to Golgi"/>
    <property type="evidence" value="ECO:0000318"/>
    <property type="project" value="GO_Central"/>
</dbReference>
<dbReference type="PROSITE" id="PS51419">
    <property type="entry name" value="RAB"/>
    <property type="match status" value="1"/>
</dbReference>
<dbReference type="NCBIfam" id="TIGR00231">
    <property type="entry name" value="small_GTP"/>
    <property type="match status" value="1"/>
</dbReference>
<name>A2FXZ3_TRIV3</name>
<dbReference type="OMA" id="PPMILAI"/>
<dbReference type="GO" id="GO:0006890">
    <property type="term" value="P:retrograde vesicle-mediated transport, Golgi to endoplasmic reticulum"/>
    <property type="evidence" value="ECO:0000318"/>
    <property type="project" value="GO_Central"/>
</dbReference>
<dbReference type="eggNOG" id="KOG0094">
    <property type="taxonomic scope" value="Eukaryota"/>
</dbReference>
<dbReference type="PANTHER" id="PTHR47978">
    <property type="match status" value="1"/>
</dbReference>
<organism evidence="2 3">
    <name type="scientific">Trichomonas vaginalis (strain ATCC PRA-98 / G3)</name>
    <dbReference type="NCBI Taxonomy" id="412133"/>
    <lineage>
        <taxon>Eukaryota</taxon>
        <taxon>Metamonada</taxon>
        <taxon>Parabasalia</taxon>
        <taxon>Trichomonadida</taxon>
        <taxon>Trichomonadidae</taxon>
        <taxon>Trichomonas</taxon>
    </lineage>
</organism>
<dbReference type="GO" id="GO:0005829">
    <property type="term" value="C:cytosol"/>
    <property type="evidence" value="ECO:0007669"/>
    <property type="project" value="GOC"/>
</dbReference>
<dbReference type="GO" id="GO:0005794">
    <property type="term" value="C:Golgi apparatus"/>
    <property type="evidence" value="ECO:0000318"/>
    <property type="project" value="GO_Central"/>
</dbReference>
<dbReference type="GO" id="GO:0012505">
    <property type="term" value="C:endomembrane system"/>
    <property type="evidence" value="ECO:0000318"/>
    <property type="project" value="GO_Central"/>
</dbReference>
<dbReference type="EMBL" id="DS114126">
    <property type="protein sequence ID" value="EAX90216.1"/>
    <property type="molecule type" value="Genomic_DNA"/>
</dbReference>
<dbReference type="InterPro" id="IPR001806">
    <property type="entry name" value="Small_GTPase"/>
</dbReference>
<dbReference type="GO" id="GO:0005525">
    <property type="term" value="F:GTP binding"/>
    <property type="evidence" value="ECO:0007669"/>
    <property type="project" value="InterPro"/>
</dbReference>
<dbReference type="OrthoDB" id="10429970at2759"/>
<evidence type="ECO:0000313" key="3">
    <source>
        <dbReference type="Proteomes" id="UP000001542"/>
    </source>
</evidence>